<dbReference type="WBParaSite" id="Pan_g11484.t1">
    <property type="protein sequence ID" value="Pan_g11484.t1"/>
    <property type="gene ID" value="Pan_g11484"/>
</dbReference>
<organism evidence="2 3">
    <name type="scientific">Panagrellus redivivus</name>
    <name type="common">Microworm</name>
    <dbReference type="NCBI Taxonomy" id="6233"/>
    <lineage>
        <taxon>Eukaryota</taxon>
        <taxon>Metazoa</taxon>
        <taxon>Ecdysozoa</taxon>
        <taxon>Nematoda</taxon>
        <taxon>Chromadorea</taxon>
        <taxon>Rhabditida</taxon>
        <taxon>Tylenchina</taxon>
        <taxon>Panagrolaimomorpha</taxon>
        <taxon>Panagrolaimoidea</taxon>
        <taxon>Panagrolaimidae</taxon>
        <taxon>Panagrellus</taxon>
    </lineage>
</organism>
<accession>A0A7E4UR42</accession>
<reference evidence="2" key="1">
    <citation type="journal article" date="2013" name="Genetics">
        <title>The draft genome and transcriptome of Panagrellus redivivus are shaped by the harsh demands of a free-living lifestyle.</title>
        <authorList>
            <person name="Srinivasan J."/>
            <person name="Dillman A.R."/>
            <person name="Macchietto M.G."/>
            <person name="Heikkinen L."/>
            <person name="Lakso M."/>
            <person name="Fracchia K.M."/>
            <person name="Antoshechkin I."/>
            <person name="Mortazavi A."/>
            <person name="Wong G."/>
            <person name="Sternberg P.W."/>
        </authorList>
    </citation>
    <scope>NUCLEOTIDE SEQUENCE [LARGE SCALE GENOMIC DNA]</scope>
    <source>
        <strain evidence="2">MT8872</strain>
    </source>
</reference>
<name>A0A7E4UR42_PANRE</name>
<dbReference type="AlphaFoldDB" id="A0A7E4UR42"/>
<feature type="region of interest" description="Disordered" evidence="1">
    <location>
        <begin position="15"/>
        <end position="44"/>
    </location>
</feature>
<evidence type="ECO:0000313" key="2">
    <source>
        <dbReference type="Proteomes" id="UP000492821"/>
    </source>
</evidence>
<protein>
    <submittedName>
        <fullName evidence="3">Secreted protein</fullName>
    </submittedName>
</protein>
<sequence>MKVCGFRSCIKRRSSSLKKAKKPTTPLAAYPNSTLRSSTKSETSSKPYLAVIFGGLTVSTAIGSGSPMPPAIMALASVSARNGPFESARTVDL</sequence>
<feature type="compositionally biased region" description="Polar residues" evidence="1">
    <location>
        <begin position="31"/>
        <end position="44"/>
    </location>
</feature>
<keyword evidence="2" id="KW-1185">Reference proteome</keyword>
<reference evidence="3" key="2">
    <citation type="submission" date="2020-10" db="UniProtKB">
        <authorList>
            <consortium name="WormBaseParasite"/>
        </authorList>
    </citation>
    <scope>IDENTIFICATION</scope>
</reference>
<proteinExistence type="predicted"/>
<dbReference type="Proteomes" id="UP000492821">
    <property type="component" value="Unassembled WGS sequence"/>
</dbReference>
<evidence type="ECO:0000313" key="3">
    <source>
        <dbReference type="WBParaSite" id="Pan_g11484.t1"/>
    </source>
</evidence>
<evidence type="ECO:0000256" key="1">
    <source>
        <dbReference type="SAM" id="MobiDB-lite"/>
    </source>
</evidence>